<comment type="cofactor">
    <cofactor evidence="1">
        <name>FAD</name>
        <dbReference type="ChEBI" id="CHEBI:57692"/>
    </cofactor>
</comment>
<gene>
    <name evidence="9" type="ORF">SAMN05421630_105163</name>
</gene>
<dbReference type="PANTHER" id="PTHR47354">
    <property type="entry name" value="NADH OXIDOREDUCTASE HCR"/>
    <property type="match status" value="1"/>
</dbReference>
<evidence type="ECO:0000256" key="3">
    <source>
        <dbReference type="ARBA" id="ARBA00022714"/>
    </source>
</evidence>
<dbReference type="GO" id="GO:0046872">
    <property type="term" value="F:metal ion binding"/>
    <property type="evidence" value="ECO:0007669"/>
    <property type="project" value="UniProtKB-KW"/>
</dbReference>
<dbReference type="OrthoDB" id="9796486at2"/>
<dbReference type="Gene3D" id="3.10.20.30">
    <property type="match status" value="1"/>
</dbReference>
<dbReference type="SUPFAM" id="SSF54292">
    <property type="entry name" value="2Fe-2S ferredoxin-like"/>
    <property type="match status" value="1"/>
</dbReference>
<dbReference type="KEGG" id="pmad:BAY61_15585"/>
<keyword evidence="8" id="KW-0411">Iron-sulfur</keyword>
<evidence type="ECO:0000256" key="5">
    <source>
        <dbReference type="ARBA" id="ARBA00022827"/>
    </source>
</evidence>
<dbReference type="STRING" id="530584.SAMN05421630_105163"/>
<keyword evidence="3" id="KW-0001">2Fe-2S</keyword>
<evidence type="ECO:0000256" key="1">
    <source>
        <dbReference type="ARBA" id="ARBA00001974"/>
    </source>
</evidence>
<dbReference type="SUPFAM" id="SSF52343">
    <property type="entry name" value="Ferredoxin reductase-like, C-terminal NADP-linked domain"/>
    <property type="match status" value="1"/>
</dbReference>
<dbReference type="RefSeq" id="WP_091804439.1">
    <property type="nucleotide sequence ID" value="NZ_CP016353.1"/>
</dbReference>
<dbReference type="CDD" id="cd06216">
    <property type="entry name" value="FNR_iron_sulfur_binding_2"/>
    <property type="match status" value="1"/>
</dbReference>
<dbReference type="CDD" id="cd00207">
    <property type="entry name" value="fer2"/>
    <property type="match status" value="1"/>
</dbReference>
<dbReference type="InterPro" id="IPR017927">
    <property type="entry name" value="FAD-bd_FR_type"/>
</dbReference>
<dbReference type="InterPro" id="IPR012675">
    <property type="entry name" value="Beta-grasp_dom_sf"/>
</dbReference>
<dbReference type="Gene3D" id="2.40.30.10">
    <property type="entry name" value="Translation factors"/>
    <property type="match status" value="1"/>
</dbReference>
<keyword evidence="5" id="KW-0274">FAD</keyword>
<evidence type="ECO:0000256" key="8">
    <source>
        <dbReference type="ARBA" id="ARBA00023014"/>
    </source>
</evidence>
<evidence type="ECO:0000313" key="9">
    <source>
        <dbReference type="EMBL" id="SDD00889.1"/>
    </source>
</evidence>
<dbReference type="InterPro" id="IPR050415">
    <property type="entry name" value="MRET"/>
</dbReference>
<evidence type="ECO:0000256" key="6">
    <source>
        <dbReference type="ARBA" id="ARBA00023002"/>
    </source>
</evidence>
<dbReference type="Pfam" id="PF00111">
    <property type="entry name" value="Fer2"/>
    <property type="match status" value="1"/>
</dbReference>
<dbReference type="Pfam" id="PF00970">
    <property type="entry name" value="FAD_binding_6"/>
    <property type="match status" value="1"/>
</dbReference>
<proteinExistence type="predicted"/>
<accession>A0A222VR24</accession>
<evidence type="ECO:0000313" key="10">
    <source>
        <dbReference type="Proteomes" id="UP000199494"/>
    </source>
</evidence>
<organism evidence="9 10">
    <name type="scientific">Prauserella marina</name>
    <dbReference type="NCBI Taxonomy" id="530584"/>
    <lineage>
        <taxon>Bacteria</taxon>
        <taxon>Bacillati</taxon>
        <taxon>Actinomycetota</taxon>
        <taxon>Actinomycetes</taxon>
        <taxon>Pseudonocardiales</taxon>
        <taxon>Pseudonocardiaceae</taxon>
        <taxon>Prauserella</taxon>
    </lineage>
</organism>
<keyword evidence="7" id="KW-0408">Iron</keyword>
<dbReference type="SUPFAM" id="SSF63380">
    <property type="entry name" value="Riboflavin synthase domain-like"/>
    <property type="match status" value="1"/>
</dbReference>
<dbReference type="PANTHER" id="PTHR47354:SF6">
    <property type="entry name" value="NADH OXIDOREDUCTASE HCR"/>
    <property type="match status" value="1"/>
</dbReference>
<dbReference type="EMBL" id="FMZE01000005">
    <property type="protein sequence ID" value="SDD00889.1"/>
    <property type="molecule type" value="Genomic_DNA"/>
</dbReference>
<dbReference type="InterPro" id="IPR017938">
    <property type="entry name" value="Riboflavin_synthase-like_b-brl"/>
</dbReference>
<keyword evidence="10" id="KW-1185">Reference proteome</keyword>
<name>A0A222VR24_9PSEU</name>
<dbReference type="GO" id="GO:0016491">
    <property type="term" value="F:oxidoreductase activity"/>
    <property type="evidence" value="ECO:0007669"/>
    <property type="project" value="UniProtKB-KW"/>
</dbReference>
<protein>
    <submittedName>
        <fullName evidence="9">Ferredoxin-NADP reductase</fullName>
    </submittedName>
</protein>
<dbReference type="InterPro" id="IPR001041">
    <property type="entry name" value="2Fe-2S_ferredoxin-type"/>
</dbReference>
<evidence type="ECO:0000256" key="7">
    <source>
        <dbReference type="ARBA" id="ARBA00023004"/>
    </source>
</evidence>
<dbReference type="Proteomes" id="UP000199494">
    <property type="component" value="Unassembled WGS sequence"/>
</dbReference>
<keyword evidence="6" id="KW-0560">Oxidoreductase</keyword>
<evidence type="ECO:0000256" key="4">
    <source>
        <dbReference type="ARBA" id="ARBA00022723"/>
    </source>
</evidence>
<dbReference type="Gene3D" id="3.40.50.80">
    <property type="entry name" value="Nucleotide-binding domain of ferredoxin-NADP reductase (FNR) module"/>
    <property type="match status" value="1"/>
</dbReference>
<sequence length="356" mass="38044">MGKLTALAGALLTPHGADRYLELLNPMLVRHEVRGVVTRVRRQTSDTVTIELRPSAAWRGFTAGQHVRLSVDIDGVRRTRCYSPCTSQHREGTFELTVKAHSDGLVSGHLFRTAKPGVVVGLSPAEGDFTLPRPRPEKLLLISGGSGITPVLSMLRTLADEAHHGEVAFVHYANGPADIPGLAELSALARRCGARFLRGHPRATGGDLRGHCTREHLALAAPWYREAAVYVCGPPPLMTAVGEIYAADGASEQVHTEQFTATAPALPAEGTTVDGRVRFARTGTETGNSGLPLLDQAEAAGLSLDHGCRMGICYSCTQRKTRGTVRNVKTGSTCSETDQDIQLCVSVPLGDVEIDC</sequence>
<dbReference type="Pfam" id="PF00175">
    <property type="entry name" value="NAD_binding_1"/>
    <property type="match status" value="1"/>
</dbReference>
<dbReference type="PROSITE" id="PS51384">
    <property type="entry name" value="FAD_FR"/>
    <property type="match status" value="1"/>
</dbReference>
<dbReference type="AlphaFoldDB" id="A0A222VR24"/>
<dbReference type="PRINTS" id="PR00406">
    <property type="entry name" value="CYTB5RDTASE"/>
</dbReference>
<dbReference type="InterPro" id="IPR036010">
    <property type="entry name" value="2Fe-2S_ferredoxin-like_sf"/>
</dbReference>
<dbReference type="InterPro" id="IPR008333">
    <property type="entry name" value="Cbr1-like_FAD-bd_dom"/>
</dbReference>
<dbReference type="InterPro" id="IPR039261">
    <property type="entry name" value="FNR_nucleotide-bd"/>
</dbReference>
<reference evidence="9 10" key="1">
    <citation type="submission" date="2016-10" db="EMBL/GenBank/DDBJ databases">
        <authorList>
            <person name="de Groot N.N."/>
        </authorList>
    </citation>
    <scope>NUCLEOTIDE SEQUENCE [LARGE SCALE GENOMIC DNA]</scope>
    <source>
        <strain evidence="9 10">CGMCC 4.5506</strain>
    </source>
</reference>
<dbReference type="InterPro" id="IPR001433">
    <property type="entry name" value="OxRdtase_FAD/NAD-bd"/>
</dbReference>
<keyword evidence="4" id="KW-0479">Metal-binding</keyword>
<evidence type="ECO:0000256" key="2">
    <source>
        <dbReference type="ARBA" id="ARBA00022630"/>
    </source>
</evidence>
<keyword evidence="2" id="KW-0285">Flavoprotein</keyword>
<dbReference type="GO" id="GO:0051537">
    <property type="term" value="F:2 iron, 2 sulfur cluster binding"/>
    <property type="evidence" value="ECO:0007669"/>
    <property type="project" value="UniProtKB-KW"/>
</dbReference>